<evidence type="ECO:0000256" key="7">
    <source>
        <dbReference type="SAM" id="SignalP"/>
    </source>
</evidence>
<reference evidence="9" key="1">
    <citation type="submission" date="2018-04" db="EMBL/GenBank/DDBJ databases">
        <title>Whole genome sequencing of Hypsizygus marmoreus.</title>
        <authorList>
            <person name="Choi I.-G."/>
            <person name="Min B."/>
            <person name="Kim J.-G."/>
            <person name="Kim S."/>
            <person name="Oh Y.-L."/>
            <person name="Kong W.-S."/>
            <person name="Park H."/>
            <person name="Jeong J."/>
            <person name="Song E.-S."/>
        </authorList>
    </citation>
    <scope>NUCLEOTIDE SEQUENCE [LARGE SCALE GENOMIC DNA]</scope>
    <source>
        <strain evidence="9">51987-8</strain>
    </source>
</reference>
<feature type="chain" id="PRO_5017019045" evidence="7">
    <location>
        <begin position="20"/>
        <end position="593"/>
    </location>
</feature>
<keyword evidence="4 6" id="KW-0274">FAD</keyword>
<dbReference type="InterPro" id="IPR000172">
    <property type="entry name" value="GMC_OxRdtase_N"/>
</dbReference>
<evidence type="ECO:0000259" key="8">
    <source>
        <dbReference type="PROSITE" id="PS00624"/>
    </source>
</evidence>
<feature type="active site" description="Proton acceptor" evidence="5">
    <location>
        <position position="571"/>
    </location>
</feature>
<feature type="domain" description="Glucose-methanol-choline oxidoreductase N-terminal" evidence="8">
    <location>
        <begin position="304"/>
        <end position="318"/>
    </location>
</feature>
<dbReference type="InterPro" id="IPR012132">
    <property type="entry name" value="GMC_OxRdtase"/>
</dbReference>
<accession>A0A369K4G4</accession>
<dbReference type="Gene3D" id="3.30.560.10">
    <property type="entry name" value="Glucose Oxidase, domain 3"/>
    <property type="match status" value="1"/>
</dbReference>
<comment type="caution">
    <text evidence="9">The sequence shown here is derived from an EMBL/GenBank/DDBJ whole genome shotgun (WGS) entry which is preliminary data.</text>
</comment>
<evidence type="ECO:0000256" key="5">
    <source>
        <dbReference type="PIRSR" id="PIRSR000137-1"/>
    </source>
</evidence>
<dbReference type="OrthoDB" id="269227at2759"/>
<gene>
    <name evidence="9" type="primary">pdh1_10</name>
    <name evidence="9" type="ORF">Hypma_005357</name>
</gene>
<dbReference type="SUPFAM" id="SSF51905">
    <property type="entry name" value="FAD/NAD(P)-binding domain"/>
    <property type="match status" value="1"/>
</dbReference>
<evidence type="ECO:0000256" key="2">
    <source>
        <dbReference type="ARBA" id="ARBA00010790"/>
    </source>
</evidence>
<evidence type="ECO:0000256" key="3">
    <source>
        <dbReference type="ARBA" id="ARBA00022630"/>
    </source>
</evidence>
<dbReference type="Proteomes" id="UP000076154">
    <property type="component" value="Unassembled WGS sequence"/>
</dbReference>
<sequence length="593" mass="64166">MRAYFASFLAFSTLTFSLAAVYKDAESLPNTTRFDFVVIGGGTAGNVIANRLTENPSWKVLVIESGPTNDGVQGSIIPFFYNGLQKTIYDWNFTTTPQQGLNGRIVDYPRGHILGGTSSINAMFYTRGSSSDFDRFAKVTGDPGWSWDNLQQYIRKNERFIAPADHHNTTGQFNPSVHGFNGINSVSLSGFPQTTDPRVIQTTVDLGDEFPYNQDINSGNPLGVGWAQSTINGGRRSSSATSYLATEFIQRPNLHILLNTRVTRLLQTKNSGSQTALRTVEYAPNANGPRRHITATKEVILSGGTFGTPQVLLNSGIGDSSELKAIGIQPVHHLSSVGKNLSDQPSLSNSWFVNSNKTVDSIESNATLAAEVLRQWQLSETGPLVSTALSHAAFLRLPDDSPIFRDYPDPSPGGKTPHYELAIRNGGLTSEPGHFIGIATFVSTPVSRGNVSLRSSDPFDKPLINPGFLGSPLEMFIMREAIRGAIRFLAAPAWKDYVIGPLGPLQATATDEELDEYIHASANPGDHPVGTAAMSAKDAEYGVVDPDLRVKGVSGLRIVDASVMPFVPCAHTQAPVYIIAERAADLIKKAWLV</sequence>
<feature type="active site" description="Proton donor" evidence="5">
    <location>
        <position position="527"/>
    </location>
</feature>
<name>A0A369K4G4_HYPMA</name>
<dbReference type="Pfam" id="PF05199">
    <property type="entry name" value="GMC_oxred_C"/>
    <property type="match status" value="1"/>
</dbReference>
<protein>
    <submittedName>
        <fullName evidence="9">Pyranose dehydrogenase</fullName>
    </submittedName>
</protein>
<dbReference type="STRING" id="39966.A0A369K4G4"/>
<evidence type="ECO:0000313" key="9">
    <source>
        <dbReference type="EMBL" id="RDB26743.1"/>
    </source>
</evidence>
<evidence type="ECO:0000313" key="10">
    <source>
        <dbReference type="Proteomes" id="UP000076154"/>
    </source>
</evidence>
<dbReference type="PIRSF" id="PIRSF000137">
    <property type="entry name" value="Alcohol_oxidase"/>
    <property type="match status" value="1"/>
</dbReference>
<dbReference type="PROSITE" id="PS00624">
    <property type="entry name" value="GMC_OXRED_2"/>
    <property type="match status" value="1"/>
</dbReference>
<keyword evidence="7" id="KW-0732">Signal</keyword>
<comment type="similarity">
    <text evidence="2">Belongs to the GMC oxidoreductase family.</text>
</comment>
<dbReference type="AlphaFoldDB" id="A0A369K4G4"/>
<proteinExistence type="inferred from homology"/>
<feature type="signal peptide" evidence="7">
    <location>
        <begin position="1"/>
        <end position="19"/>
    </location>
</feature>
<feature type="binding site" evidence="6">
    <location>
        <position position="117"/>
    </location>
    <ligand>
        <name>FAD</name>
        <dbReference type="ChEBI" id="CHEBI:57692"/>
    </ligand>
</feature>
<dbReference type="GO" id="GO:0050660">
    <property type="term" value="F:flavin adenine dinucleotide binding"/>
    <property type="evidence" value="ECO:0007669"/>
    <property type="project" value="InterPro"/>
</dbReference>
<keyword evidence="3" id="KW-0285">Flavoprotein</keyword>
<organism evidence="9 10">
    <name type="scientific">Hypsizygus marmoreus</name>
    <name type="common">White beech mushroom</name>
    <name type="synonym">Agaricus marmoreus</name>
    <dbReference type="NCBI Taxonomy" id="39966"/>
    <lineage>
        <taxon>Eukaryota</taxon>
        <taxon>Fungi</taxon>
        <taxon>Dikarya</taxon>
        <taxon>Basidiomycota</taxon>
        <taxon>Agaricomycotina</taxon>
        <taxon>Agaricomycetes</taxon>
        <taxon>Agaricomycetidae</taxon>
        <taxon>Agaricales</taxon>
        <taxon>Tricholomatineae</taxon>
        <taxon>Lyophyllaceae</taxon>
        <taxon>Hypsizygus</taxon>
    </lineage>
</organism>
<dbReference type="Pfam" id="PF00732">
    <property type="entry name" value="GMC_oxred_N"/>
    <property type="match status" value="1"/>
</dbReference>
<dbReference type="InterPro" id="IPR036188">
    <property type="entry name" value="FAD/NAD-bd_sf"/>
</dbReference>
<comment type="cofactor">
    <cofactor evidence="1 6">
        <name>FAD</name>
        <dbReference type="ChEBI" id="CHEBI:57692"/>
    </cofactor>
</comment>
<dbReference type="SUPFAM" id="SSF54373">
    <property type="entry name" value="FAD-linked reductases, C-terminal domain"/>
    <property type="match status" value="1"/>
</dbReference>
<dbReference type="GO" id="GO:0016614">
    <property type="term" value="F:oxidoreductase activity, acting on CH-OH group of donors"/>
    <property type="evidence" value="ECO:0007669"/>
    <property type="project" value="InterPro"/>
</dbReference>
<evidence type="ECO:0000256" key="6">
    <source>
        <dbReference type="PIRSR" id="PIRSR000137-2"/>
    </source>
</evidence>
<dbReference type="PANTHER" id="PTHR11552:SF147">
    <property type="entry name" value="CHOLINE DEHYDROGENASE, MITOCHONDRIAL"/>
    <property type="match status" value="1"/>
</dbReference>
<evidence type="ECO:0000256" key="4">
    <source>
        <dbReference type="ARBA" id="ARBA00022827"/>
    </source>
</evidence>
<dbReference type="InParanoid" id="A0A369K4G4"/>
<evidence type="ECO:0000256" key="1">
    <source>
        <dbReference type="ARBA" id="ARBA00001974"/>
    </source>
</evidence>
<keyword evidence="10" id="KW-1185">Reference proteome</keyword>
<dbReference type="EMBL" id="LUEZ02000023">
    <property type="protein sequence ID" value="RDB26743.1"/>
    <property type="molecule type" value="Genomic_DNA"/>
</dbReference>
<dbReference type="PANTHER" id="PTHR11552">
    <property type="entry name" value="GLUCOSE-METHANOL-CHOLINE GMC OXIDOREDUCTASE"/>
    <property type="match status" value="1"/>
</dbReference>
<feature type="binding site" evidence="6">
    <location>
        <position position="262"/>
    </location>
    <ligand>
        <name>FAD</name>
        <dbReference type="ChEBI" id="CHEBI:57692"/>
    </ligand>
</feature>
<dbReference type="Gene3D" id="3.50.50.60">
    <property type="entry name" value="FAD/NAD(P)-binding domain"/>
    <property type="match status" value="1"/>
</dbReference>
<dbReference type="InterPro" id="IPR007867">
    <property type="entry name" value="GMC_OxRtase_C"/>
</dbReference>